<accession>A0A2V4AHJ6</accession>
<organism evidence="2 3">
    <name type="scientific">Prauserella muralis</name>
    <dbReference type="NCBI Taxonomy" id="588067"/>
    <lineage>
        <taxon>Bacteria</taxon>
        <taxon>Bacillati</taxon>
        <taxon>Actinomycetota</taxon>
        <taxon>Actinomycetes</taxon>
        <taxon>Pseudonocardiales</taxon>
        <taxon>Pseudonocardiaceae</taxon>
        <taxon>Prauserella</taxon>
    </lineage>
</organism>
<name>A0A2V4AHJ6_9PSEU</name>
<gene>
    <name evidence="2" type="ORF">BAY60_32180</name>
</gene>
<proteinExistence type="predicted"/>
<reference evidence="2 3" key="1">
    <citation type="submission" date="2016-07" db="EMBL/GenBank/DDBJ databases">
        <title>Draft genome sequence of Prauserella muralis DSM 45305, isolated from a mould-covered wall in an indoor environment.</title>
        <authorList>
            <person name="Ruckert C."/>
            <person name="Albersmeier A."/>
            <person name="Jiang C.-L."/>
            <person name="Jiang Y."/>
            <person name="Kalinowski J."/>
            <person name="Schneider O."/>
            <person name="Winkler A."/>
            <person name="Zotchev S.B."/>
        </authorList>
    </citation>
    <scope>NUCLEOTIDE SEQUENCE [LARGE SCALE GENOMIC DNA]</scope>
    <source>
        <strain evidence="2 3">DSM 45305</strain>
    </source>
</reference>
<feature type="region of interest" description="Disordered" evidence="1">
    <location>
        <begin position="1"/>
        <end position="61"/>
    </location>
</feature>
<protein>
    <submittedName>
        <fullName evidence="2">Uncharacterized protein</fullName>
    </submittedName>
</protein>
<keyword evidence="3" id="KW-1185">Reference proteome</keyword>
<feature type="compositionally biased region" description="Basic and acidic residues" evidence="1">
    <location>
        <begin position="11"/>
        <end position="25"/>
    </location>
</feature>
<evidence type="ECO:0000313" key="2">
    <source>
        <dbReference type="EMBL" id="PXY19402.1"/>
    </source>
</evidence>
<sequence>MSNLESAKASQEARRSAKDRTRSLDELAESAMKRYVLAERHRTRHEAGTSDDTDDTSAPRH</sequence>
<dbReference type="Proteomes" id="UP000249915">
    <property type="component" value="Unassembled WGS sequence"/>
</dbReference>
<dbReference type="RefSeq" id="WP_112285334.1">
    <property type="nucleotide sequence ID" value="NZ_MASW01000007.1"/>
</dbReference>
<dbReference type="EMBL" id="MASW01000007">
    <property type="protein sequence ID" value="PXY19402.1"/>
    <property type="molecule type" value="Genomic_DNA"/>
</dbReference>
<evidence type="ECO:0000256" key="1">
    <source>
        <dbReference type="SAM" id="MobiDB-lite"/>
    </source>
</evidence>
<feature type="compositionally biased region" description="Basic and acidic residues" evidence="1">
    <location>
        <begin position="36"/>
        <end position="48"/>
    </location>
</feature>
<dbReference type="AlphaFoldDB" id="A0A2V4AHJ6"/>
<comment type="caution">
    <text evidence="2">The sequence shown here is derived from an EMBL/GenBank/DDBJ whole genome shotgun (WGS) entry which is preliminary data.</text>
</comment>
<evidence type="ECO:0000313" key="3">
    <source>
        <dbReference type="Proteomes" id="UP000249915"/>
    </source>
</evidence>